<feature type="compositionally biased region" description="Basic and acidic residues" evidence="1">
    <location>
        <begin position="1"/>
        <end position="10"/>
    </location>
</feature>
<keyword evidence="3" id="KW-1185">Reference proteome</keyword>
<proteinExistence type="predicted"/>
<evidence type="ECO:0000256" key="1">
    <source>
        <dbReference type="SAM" id="MobiDB-lite"/>
    </source>
</evidence>
<dbReference type="AlphaFoldDB" id="A0A9N7V7E1"/>
<reference evidence="2" key="1">
    <citation type="submission" date="2020-03" db="EMBL/GenBank/DDBJ databases">
        <authorList>
            <person name="Weist P."/>
        </authorList>
    </citation>
    <scope>NUCLEOTIDE SEQUENCE</scope>
</reference>
<name>A0A9N7V7E1_PLEPL</name>
<comment type="caution">
    <text evidence="2">The sequence shown here is derived from an EMBL/GenBank/DDBJ whole genome shotgun (WGS) entry which is preliminary data.</text>
</comment>
<evidence type="ECO:0000313" key="2">
    <source>
        <dbReference type="EMBL" id="CAB1443499.1"/>
    </source>
</evidence>
<evidence type="ECO:0000313" key="3">
    <source>
        <dbReference type="Proteomes" id="UP001153269"/>
    </source>
</evidence>
<dbReference type="Proteomes" id="UP001153269">
    <property type="component" value="Unassembled WGS sequence"/>
</dbReference>
<organism evidence="2 3">
    <name type="scientific">Pleuronectes platessa</name>
    <name type="common">European plaice</name>
    <dbReference type="NCBI Taxonomy" id="8262"/>
    <lineage>
        <taxon>Eukaryota</taxon>
        <taxon>Metazoa</taxon>
        <taxon>Chordata</taxon>
        <taxon>Craniata</taxon>
        <taxon>Vertebrata</taxon>
        <taxon>Euteleostomi</taxon>
        <taxon>Actinopterygii</taxon>
        <taxon>Neopterygii</taxon>
        <taxon>Teleostei</taxon>
        <taxon>Neoteleostei</taxon>
        <taxon>Acanthomorphata</taxon>
        <taxon>Carangaria</taxon>
        <taxon>Pleuronectiformes</taxon>
        <taxon>Pleuronectoidei</taxon>
        <taxon>Pleuronectidae</taxon>
        <taxon>Pleuronectes</taxon>
    </lineage>
</organism>
<sequence>MKRGERERVRQGGGPVPSPPTTWPRPWKSRWWRVAPPCHSGVRVSAAAIRRQVTGRFGGTVFGTGYKVEVQGGRERASSVPGADTEDLKIENQVSPWRTQIVVSYYFAITQPKVKA</sequence>
<gene>
    <name evidence="2" type="ORF">PLEPLA_LOCUS31215</name>
</gene>
<accession>A0A9N7V7E1</accession>
<dbReference type="EMBL" id="CADEAL010003112">
    <property type="protein sequence ID" value="CAB1443499.1"/>
    <property type="molecule type" value="Genomic_DNA"/>
</dbReference>
<protein>
    <submittedName>
        <fullName evidence="2">Uncharacterized protein</fullName>
    </submittedName>
</protein>
<feature type="region of interest" description="Disordered" evidence="1">
    <location>
        <begin position="1"/>
        <end position="24"/>
    </location>
</feature>